<keyword evidence="2" id="KW-1185">Reference proteome</keyword>
<dbReference type="Proteomes" id="UP001500618">
    <property type="component" value="Unassembled WGS sequence"/>
</dbReference>
<evidence type="ECO:0000313" key="1">
    <source>
        <dbReference type="EMBL" id="GAA1663303.1"/>
    </source>
</evidence>
<reference evidence="1 2" key="1">
    <citation type="journal article" date="2019" name="Int. J. Syst. Evol. Microbiol.">
        <title>The Global Catalogue of Microorganisms (GCM) 10K type strain sequencing project: providing services to taxonomists for standard genome sequencing and annotation.</title>
        <authorList>
            <consortium name="The Broad Institute Genomics Platform"/>
            <consortium name="The Broad Institute Genome Sequencing Center for Infectious Disease"/>
            <person name="Wu L."/>
            <person name="Ma J."/>
        </authorList>
    </citation>
    <scope>NUCLEOTIDE SEQUENCE [LARGE SCALE GENOMIC DNA]</scope>
    <source>
        <strain evidence="1 2">JCM 14718</strain>
    </source>
</reference>
<dbReference type="EMBL" id="BAAANY010000003">
    <property type="protein sequence ID" value="GAA1663303.1"/>
    <property type="molecule type" value="Genomic_DNA"/>
</dbReference>
<accession>A0ABN2G0N3</accession>
<sequence length="101" mass="10996">MTTVQQDFPVPPAQLWKAIPAAIEAVKGKNPLYQQKNGVVTFTIGTSVLTWGMVVEATVQPAAGGARLTMEIDLRVGLIDYGARKRLGRRFITAARDATQR</sequence>
<proteinExistence type="predicted"/>
<name>A0ABN2G0N3_9ACTN</name>
<evidence type="ECO:0000313" key="2">
    <source>
        <dbReference type="Proteomes" id="UP001500618"/>
    </source>
</evidence>
<protein>
    <submittedName>
        <fullName evidence="1">Uncharacterized protein</fullName>
    </submittedName>
</protein>
<gene>
    <name evidence="1" type="ORF">GCM10009765_10980</name>
</gene>
<organism evidence="1 2">
    <name type="scientific">Fodinicola feengrottensis</name>
    <dbReference type="NCBI Taxonomy" id="435914"/>
    <lineage>
        <taxon>Bacteria</taxon>
        <taxon>Bacillati</taxon>
        <taxon>Actinomycetota</taxon>
        <taxon>Actinomycetes</taxon>
        <taxon>Mycobacteriales</taxon>
        <taxon>Fodinicola</taxon>
    </lineage>
</organism>
<dbReference type="RefSeq" id="WP_163573188.1">
    <property type="nucleotide sequence ID" value="NZ_BAAANY010000003.1"/>
</dbReference>
<comment type="caution">
    <text evidence="1">The sequence shown here is derived from an EMBL/GenBank/DDBJ whole genome shotgun (WGS) entry which is preliminary data.</text>
</comment>